<dbReference type="PANTHER" id="PTHR33692">
    <property type="entry name" value="RIBOSOME MATURATION FACTOR RIMM"/>
    <property type="match status" value="1"/>
</dbReference>
<dbReference type="Pfam" id="PF01782">
    <property type="entry name" value="RimM"/>
    <property type="match status" value="1"/>
</dbReference>
<keyword evidence="3" id="KW-0698">rRNA processing</keyword>
<feature type="domain" description="RimM N-terminal" evidence="5">
    <location>
        <begin position="8"/>
        <end position="87"/>
    </location>
</feature>
<dbReference type="GO" id="GO:0005840">
    <property type="term" value="C:ribosome"/>
    <property type="evidence" value="ECO:0007669"/>
    <property type="project" value="InterPro"/>
</dbReference>
<evidence type="ECO:0000256" key="1">
    <source>
        <dbReference type="ARBA" id="ARBA00022490"/>
    </source>
</evidence>
<comment type="caution">
    <text evidence="7">The sequence shown here is derived from an EMBL/GenBank/DDBJ whole genome shotgun (WGS) entry which is preliminary data.</text>
</comment>
<evidence type="ECO:0000256" key="3">
    <source>
        <dbReference type="ARBA" id="ARBA00022552"/>
    </source>
</evidence>
<protein>
    <submittedName>
        <fullName evidence="7">Ribosome maturation factor RimM</fullName>
    </submittedName>
</protein>
<dbReference type="InterPro" id="IPR009000">
    <property type="entry name" value="Transl_B-barrel_sf"/>
</dbReference>
<dbReference type="InterPro" id="IPR002676">
    <property type="entry name" value="RimM_N"/>
</dbReference>
<dbReference type="InterPro" id="IPR027275">
    <property type="entry name" value="PRC-brl_dom"/>
</dbReference>
<dbReference type="InterPro" id="IPR011033">
    <property type="entry name" value="PRC_barrel-like_sf"/>
</dbReference>
<dbReference type="Gene3D" id="2.40.30.60">
    <property type="entry name" value="RimM"/>
    <property type="match status" value="1"/>
</dbReference>
<reference evidence="7" key="1">
    <citation type="submission" date="2019-08" db="EMBL/GenBank/DDBJ databases">
        <authorList>
            <person name="Kucharzyk K."/>
            <person name="Murdoch R.W."/>
            <person name="Higgins S."/>
            <person name="Loffler F."/>
        </authorList>
    </citation>
    <scope>NUCLEOTIDE SEQUENCE</scope>
</reference>
<evidence type="ECO:0000259" key="5">
    <source>
        <dbReference type="Pfam" id="PF01782"/>
    </source>
</evidence>
<dbReference type="SUPFAM" id="SSF50447">
    <property type="entry name" value="Translation proteins"/>
    <property type="match status" value="1"/>
</dbReference>
<keyword evidence="4" id="KW-0143">Chaperone</keyword>
<dbReference type="Pfam" id="PF05239">
    <property type="entry name" value="PRC"/>
    <property type="match status" value="1"/>
</dbReference>
<dbReference type="EMBL" id="VSSQ01022902">
    <property type="protein sequence ID" value="MPM69480.1"/>
    <property type="molecule type" value="Genomic_DNA"/>
</dbReference>
<feature type="domain" description="PRC-barrel" evidence="6">
    <location>
        <begin position="95"/>
        <end position="153"/>
    </location>
</feature>
<organism evidence="7">
    <name type="scientific">bioreactor metagenome</name>
    <dbReference type="NCBI Taxonomy" id="1076179"/>
    <lineage>
        <taxon>unclassified sequences</taxon>
        <taxon>metagenomes</taxon>
        <taxon>ecological metagenomes</taxon>
    </lineage>
</organism>
<evidence type="ECO:0000256" key="4">
    <source>
        <dbReference type="ARBA" id="ARBA00023186"/>
    </source>
</evidence>
<dbReference type="AlphaFoldDB" id="A0A645BVL1"/>
<sequence>MIKQYLEAGRIVNTHGLSGEVKVEHWCDSAETALAIKQFFLDDRGIEALDVVNSRQQGTLLLISFDKIDHVDKAMALKNKTLYADRKNIPIPDGAVFISDILGLEVIDAATGKIYGKLTDVFNKGANDVYEIKSGEKTYLFPAVKEFIAKIDTSAGIFISPPKGIFDSEI</sequence>
<dbReference type="NCBIfam" id="TIGR02273">
    <property type="entry name" value="16S_RimM"/>
    <property type="match status" value="1"/>
</dbReference>
<keyword evidence="1" id="KW-0963">Cytoplasm</keyword>
<dbReference type="Gene3D" id="2.30.30.240">
    <property type="entry name" value="PRC-barrel domain"/>
    <property type="match status" value="1"/>
</dbReference>
<dbReference type="PANTHER" id="PTHR33692:SF1">
    <property type="entry name" value="RIBOSOME MATURATION FACTOR RIMM"/>
    <property type="match status" value="1"/>
</dbReference>
<evidence type="ECO:0000256" key="2">
    <source>
        <dbReference type="ARBA" id="ARBA00022517"/>
    </source>
</evidence>
<proteinExistence type="inferred from homology"/>
<dbReference type="InterPro" id="IPR036976">
    <property type="entry name" value="RimM_N_sf"/>
</dbReference>
<dbReference type="GO" id="GO:0043022">
    <property type="term" value="F:ribosome binding"/>
    <property type="evidence" value="ECO:0007669"/>
    <property type="project" value="InterPro"/>
</dbReference>
<name>A0A645BVL1_9ZZZZ</name>
<evidence type="ECO:0000313" key="7">
    <source>
        <dbReference type="EMBL" id="MPM69480.1"/>
    </source>
</evidence>
<evidence type="ECO:0000259" key="6">
    <source>
        <dbReference type="Pfam" id="PF05239"/>
    </source>
</evidence>
<accession>A0A645BVL1</accession>
<keyword evidence="2" id="KW-0690">Ribosome biogenesis</keyword>
<dbReference type="GO" id="GO:0006364">
    <property type="term" value="P:rRNA processing"/>
    <property type="evidence" value="ECO:0007669"/>
    <property type="project" value="UniProtKB-KW"/>
</dbReference>
<gene>
    <name evidence="7" type="primary">rimM_28</name>
    <name evidence="7" type="ORF">SDC9_116425</name>
</gene>
<dbReference type="HAMAP" id="MF_00014">
    <property type="entry name" value="Ribosome_mat_RimM"/>
    <property type="match status" value="1"/>
</dbReference>
<dbReference type="InterPro" id="IPR011961">
    <property type="entry name" value="RimM"/>
</dbReference>
<dbReference type="SUPFAM" id="SSF50346">
    <property type="entry name" value="PRC-barrel domain"/>
    <property type="match status" value="1"/>
</dbReference>